<evidence type="ECO:0000259" key="3">
    <source>
        <dbReference type="Pfam" id="PF01882"/>
    </source>
</evidence>
<keyword evidence="2" id="KW-1133">Transmembrane helix</keyword>
<evidence type="ECO:0000256" key="2">
    <source>
        <dbReference type="SAM" id="Phobius"/>
    </source>
</evidence>
<dbReference type="AlphaFoldDB" id="A0ABD5QG71"/>
<accession>A0ABD5QG71</accession>
<proteinExistence type="predicted"/>
<feature type="transmembrane region" description="Helical" evidence="2">
    <location>
        <begin position="227"/>
        <end position="260"/>
    </location>
</feature>
<feature type="domain" description="DUF58" evidence="3">
    <location>
        <begin position="414"/>
        <end position="501"/>
    </location>
</feature>
<evidence type="ECO:0000313" key="5">
    <source>
        <dbReference type="Proteomes" id="UP001595925"/>
    </source>
</evidence>
<feature type="region of interest" description="Disordered" evidence="1">
    <location>
        <begin position="55"/>
        <end position="75"/>
    </location>
</feature>
<dbReference type="PANTHER" id="PTHR33608:SF6">
    <property type="entry name" value="BLL2464 PROTEIN"/>
    <property type="match status" value="1"/>
</dbReference>
<dbReference type="Pfam" id="PF23933">
    <property type="entry name" value="DUF7269"/>
    <property type="match status" value="1"/>
</dbReference>
<sequence length="649" mass="69490">MRLRSVTLAMGVAAFVAAVAILGGVVVFDVGRWLAFPIAVISLLVALNVLARRRGARDRGETPDPERRAPVPIPGTDLSATVTEFRSEYERRLSPSTRIREGLSDAAVAVLTRFRGLSEVEARERVEEGTWTDDPHAAAFLAPELDPPKRSLRERLTGRLASETRFREGVRRTAAAVAAVGYGGTDDRGELPAYGGATGSGTAPRTDSSVVEGVVERASRETGHWTGIGVIALAAIGIGTFAESAAVVMAGAVGIGYAAVADALEAPTPEIEVERTPSETSPEPGDEIAIEVEVRNESGRFLPDLRIVDGVPPGLAVTEGAARLGTALRPGEEVSFEYTVTARRGTHEFDPVLVLTRDLSRSVEREFLVGAETTLVCEPVLRPIAAGVPLRQTAATFSGRLTTDEGGSGTQFHSVREYRRSDPLNRIDWNRHARTGELATLEFHEERAAKVLVLVDARESCYVAPGPEAPHAVDRSVAAAGRIAATLMADGDTVGLAAIGPVDDRGEGDDQCWLAPGSGHTHRARFQELLATHPQFSTIPPGGSRRWIPQIRRIHRRLGGDTQVVLLSPLSDRAAPHIVRWLEARGHAVTVVSPDPTAGDTTGRRLASVARRLRRFDLQREGVPVIDWRGDESIDEAFARVGATGGGVR</sequence>
<feature type="compositionally biased region" description="Basic and acidic residues" evidence="1">
    <location>
        <begin position="57"/>
        <end position="69"/>
    </location>
</feature>
<feature type="transmembrane region" description="Helical" evidence="2">
    <location>
        <begin position="7"/>
        <end position="28"/>
    </location>
</feature>
<evidence type="ECO:0000313" key="4">
    <source>
        <dbReference type="EMBL" id="MFC4988660.1"/>
    </source>
</evidence>
<reference evidence="4 5" key="1">
    <citation type="journal article" date="2019" name="Int. J. Syst. Evol. Microbiol.">
        <title>The Global Catalogue of Microorganisms (GCM) 10K type strain sequencing project: providing services to taxonomists for standard genome sequencing and annotation.</title>
        <authorList>
            <consortium name="The Broad Institute Genomics Platform"/>
            <consortium name="The Broad Institute Genome Sequencing Center for Infectious Disease"/>
            <person name="Wu L."/>
            <person name="Ma J."/>
        </authorList>
    </citation>
    <scope>NUCLEOTIDE SEQUENCE [LARGE SCALE GENOMIC DNA]</scope>
    <source>
        <strain evidence="4 5">CGMCC 1.15824</strain>
    </source>
</reference>
<dbReference type="PANTHER" id="PTHR33608">
    <property type="entry name" value="BLL2464 PROTEIN"/>
    <property type="match status" value="1"/>
</dbReference>
<dbReference type="InterPro" id="IPR002881">
    <property type="entry name" value="DUF58"/>
</dbReference>
<comment type="caution">
    <text evidence="4">The sequence shown here is derived from an EMBL/GenBank/DDBJ whole genome shotgun (WGS) entry which is preliminary data.</text>
</comment>
<keyword evidence="2" id="KW-0472">Membrane</keyword>
<organism evidence="4 5">
    <name type="scientific">Saliphagus infecundisoli</name>
    <dbReference type="NCBI Taxonomy" id="1849069"/>
    <lineage>
        <taxon>Archaea</taxon>
        <taxon>Methanobacteriati</taxon>
        <taxon>Methanobacteriota</taxon>
        <taxon>Stenosarchaea group</taxon>
        <taxon>Halobacteria</taxon>
        <taxon>Halobacteriales</taxon>
        <taxon>Natrialbaceae</taxon>
        <taxon>Saliphagus</taxon>
    </lineage>
</organism>
<gene>
    <name evidence="4" type="ORF">ACFPFO_12985</name>
</gene>
<keyword evidence="5" id="KW-1185">Reference proteome</keyword>
<protein>
    <submittedName>
        <fullName evidence="4">DUF58 domain-containing protein</fullName>
    </submittedName>
</protein>
<feature type="transmembrane region" description="Helical" evidence="2">
    <location>
        <begin position="34"/>
        <end position="51"/>
    </location>
</feature>
<dbReference type="Pfam" id="PF01882">
    <property type="entry name" value="DUF58"/>
    <property type="match status" value="1"/>
</dbReference>
<dbReference type="RefSeq" id="WP_224827394.1">
    <property type="nucleotide sequence ID" value="NZ_JAIVEF010000001.1"/>
</dbReference>
<dbReference type="Proteomes" id="UP001595925">
    <property type="component" value="Unassembled WGS sequence"/>
</dbReference>
<name>A0ABD5QG71_9EURY</name>
<dbReference type="InterPro" id="IPR055693">
    <property type="entry name" value="DUF7269"/>
</dbReference>
<evidence type="ECO:0000256" key="1">
    <source>
        <dbReference type="SAM" id="MobiDB-lite"/>
    </source>
</evidence>
<dbReference type="EMBL" id="JBHSJG010000036">
    <property type="protein sequence ID" value="MFC4988660.1"/>
    <property type="molecule type" value="Genomic_DNA"/>
</dbReference>
<keyword evidence="2" id="KW-0812">Transmembrane</keyword>